<dbReference type="PANTHER" id="PTHR43791">
    <property type="entry name" value="PERMEASE-RELATED"/>
    <property type="match status" value="1"/>
</dbReference>
<dbReference type="SUPFAM" id="SSF103473">
    <property type="entry name" value="MFS general substrate transporter"/>
    <property type="match status" value="1"/>
</dbReference>
<feature type="transmembrane region" description="Helical" evidence="6">
    <location>
        <begin position="183"/>
        <end position="203"/>
    </location>
</feature>
<dbReference type="EMBL" id="JACOPX010000006">
    <property type="protein sequence ID" value="MBF6033735.1"/>
    <property type="molecule type" value="Genomic_DNA"/>
</dbReference>
<comment type="subcellular location">
    <subcellularLocation>
        <location evidence="1">Membrane</location>
        <topology evidence="1">Multi-pass membrane protein</topology>
    </subcellularLocation>
</comment>
<name>A0ABS0BGX4_9PSED</name>
<feature type="transmembrane region" description="Helical" evidence="6">
    <location>
        <begin position="317"/>
        <end position="333"/>
    </location>
</feature>
<evidence type="ECO:0000256" key="3">
    <source>
        <dbReference type="ARBA" id="ARBA00022692"/>
    </source>
</evidence>
<feature type="transmembrane region" description="Helical" evidence="6">
    <location>
        <begin position="339"/>
        <end position="360"/>
    </location>
</feature>
<gene>
    <name evidence="8" type="ORF">H8F23_10780</name>
</gene>
<keyword evidence="3 6" id="KW-0812">Transmembrane</keyword>
<keyword evidence="2" id="KW-0813">Transport</keyword>
<feature type="transmembrane region" description="Helical" evidence="6">
    <location>
        <begin position="57"/>
        <end position="77"/>
    </location>
</feature>
<dbReference type="PANTHER" id="PTHR43791:SF36">
    <property type="entry name" value="TRANSPORTER, PUTATIVE (AFU_ORTHOLOGUE AFUA_6G08340)-RELATED"/>
    <property type="match status" value="1"/>
</dbReference>
<evidence type="ECO:0000259" key="7">
    <source>
        <dbReference type="PROSITE" id="PS50850"/>
    </source>
</evidence>
<feature type="transmembrane region" description="Helical" evidence="6">
    <location>
        <begin position="149"/>
        <end position="171"/>
    </location>
</feature>
<dbReference type="RefSeq" id="WP_194934363.1">
    <property type="nucleotide sequence ID" value="NZ_JACOPX010000006.1"/>
</dbReference>
<protein>
    <submittedName>
        <fullName evidence="8">MFS transporter</fullName>
    </submittedName>
</protein>
<dbReference type="Gene3D" id="1.20.1250.20">
    <property type="entry name" value="MFS general substrate transporter like domains"/>
    <property type="match status" value="2"/>
</dbReference>
<proteinExistence type="predicted"/>
<feature type="domain" description="Major facilitator superfamily (MFS) profile" evidence="7">
    <location>
        <begin position="24"/>
        <end position="430"/>
    </location>
</feature>
<feature type="transmembrane region" description="Helical" evidence="6">
    <location>
        <begin position="89"/>
        <end position="108"/>
    </location>
</feature>
<evidence type="ECO:0000256" key="5">
    <source>
        <dbReference type="ARBA" id="ARBA00023136"/>
    </source>
</evidence>
<reference evidence="8 9" key="1">
    <citation type="submission" date="2020-08" db="EMBL/GenBank/DDBJ databases">
        <title>Description of novel Pseudomonas species.</title>
        <authorList>
            <person name="Duman M."/>
            <person name="Mulet M."/>
            <person name="Altun S."/>
            <person name="Saticioglu I.B."/>
            <person name="Lalucat J."/>
            <person name="Garcia-Valdes E."/>
        </authorList>
    </citation>
    <scope>NUCLEOTIDE SEQUENCE [LARGE SCALE GENOMIC DNA]</scope>
    <source>
        <strain evidence="8 9">P155</strain>
    </source>
</reference>
<dbReference type="InterPro" id="IPR011701">
    <property type="entry name" value="MFS"/>
</dbReference>
<feature type="transmembrane region" description="Helical" evidence="6">
    <location>
        <begin position="292"/>
        <end position="310"/>
    </location>
</feature>
<evidence type="ECO:0000256" key="4">
    <source>
        <dbReference type="ARBA" id="ARBA00022989"/>
    </source>
</evidence>
<dbReference type="InterPro" id="IPR020846">
    <property type="entry name" value="MFS_dom"/>
</dbReference>
<feature type="transmembrane region" description="Helical" evidence="6">
    <location>
        <begin position="20"/>
        <end position="37"/>
    </location>
</feature>
<comment type="caution">
    <text evidence="8">The sequence shown here is derived from an EMBL/GenBank/DDBJ whole genome shotgun (WGS) entry which is preliminary data.</text>
</comment>
<keyword evidence="9" id="KW-1185">Reference proteome</keyword>
<sequence length="455" mass="49088">MKNLQSPLDVTVLARAAAKVKRHVLPLFVVMFIVNYIDRVNIGFVRSHMETDLGIGAAAYGLGAGLFFVGYALFEVPSNMLLQRYGARVWLTRIMFTWGAAAMAMAFVRGETSFYVLRFILGAAEAGFFPGIIYYFTQWLPASERGKTMAVFLSGSAIASVISGPVSGALLHISGLGLHGWQWMFLIEGAASVVLCAFVWFWLQSHPRQAKWLSEEEREALVAAIAEEQRAREAVQVAKPSMFKLLADRQIALFCFIYFSIALTIYGATFWLPSMIKKMGNLGDFQVGLLNSIPWIISIVAMYGFAAMAGKWKFQQAWVALTLVIAAIGMFMSTTGGPIFAFVAICFAAIGFKAASALFWPIPQSYLDARIAAAVIALINSIGNLGGFVAPTAFGILEETTGSIEGGIYGLAATSLVAAVVIFFARTAPGAKGKTPAKPHDETAVVATARPAASH</sequence>
<evidence type="ECO:0000313" key="8">
    <source>
        <dbReference type="EMBL" id="MBF6033735.1"/>
    </source>
</evidence>
<feature type="transmembrane region" description="Helical" evidence="6">
    <location>
        <begin position="114"/>
        <end position="137"/>
    </location>
</feature>
<keyword evidence="5 6" id="KW-0472">Membrane</keyword>
<evidence type="ECO:0000313" key="9">
    <source>
        <dbReference type="Proteomes" id="UP000722111"/>
    </source>
</evidence>
<dbReference type="InterPro" id="IPR036259">
    <property type="entry name" value="MFS_trans_sf"/>
</dbReference>
<keyword evidence="4 6" id="KW-1133">Transmembrane helix</keyword>
<dbReference type="PROSITE" id="PS50850">
    <property type="entry name" value="MFS"/>
    <property type="match status" value="1"/>
</dbReference>
<dbReference type="Pfam" id="PF07690">
    <property type="entry name" value="MFS_1"/>
    <property type="match status" value="1"/>
</dbReference>
<dbReference type="CDD" id="cd17319">
    <property type="entry name" value="MFS_ExuT_GudP_like"/>
    <property type="match status" value="1"/>
</dbReference>
<organism evidence="8 9">
    <name type="scientific">Pseudomonas neuropathica</name>
    <dbReference type="NCBI Taxonomy" id="2730425"/>
    <lineage>
        <taxon>Bacteria</taxon>
        <taxon>Pseudomonadati</taxon>
        <taxon>Pseudomonadota</taxon>
        <taxon>Gammaproteobacteria</taxon>
        <taxon>Pseudomonadales</taxon>
        <taxon>Pseudomonadaceae</taxon>
        <taxon>Pseudomonas</taxon>
    </lineage>
</organism>
<dbReference type="Proteomes" id="UP000722111">
    <property type="component" value="Unassembled WGS sequence"/>
</dbReference>
<feature type="transmembrane region" description="Helical" evidence="6">
    <location>
        <begin position="406"/>
        <end position="425"/>
    </location>
</feature>
<evidence type="ECO:0000256" key="1">
    <source>
        <dbReference type="ARBA" id="ARBA00004141"/>
    </source>
</evidence>
<feature type="transmembrane region" description="Helical" evidence="6">
    <location>
        <begin position="251"/>
        <end position="272"/>
    </location>
</feature>
<feature type="transmembrane region" description="Helical" evidence="6">
    <location>
        <begin position="372"/>
        <end position="394"/>
    </location>
</feature>
<evidence type="ECO:0000256" key="2">
    <source>
        <dbReference type="ARBA" id="ARBA00022448"/>
    </source>
</evidence>
<evidence type="ECO:0000256" key="6">
    <source>
        <dbReference type="SAM" id="Phobius"/>
    </source>
</evidence>
<accession>A0ABS0BGX4</accession>